<organism evidence="7 8">
    <name type="scientific">Lentzea aerocolonigenes</name>
    <name type="common">Lechevalieria aerocolonigenes</name>
    <name type="synonym">Saccharothrix aerocolonigenes</name>
    <dbReference type="NCBI Taxonomy" id="68170"/>
    <lineage>
        <taxon>Bacteria</taxon>
        <taxon>Bacillati</taxon>
        <taxon>Actinomycetota</taxon>
        <taxon>Actinomycetes</taxon>
        <taxon>Pseudonocardiales</taxon>
        <taxon>Pseudonocardiaceae</taxon>
        <taxon>Lentzea</taxon>
    </lineage>
</organism>
<reference evidence="7 8" key="1">
    <citation type="submission" date="2015-02" db="EMBL/GenBank/DDBJ databases">
        <authorList>
            <person name="Ju K.-S."/>
            <person name="Doroghazi J.R."/>
            <person name="Metcalf W."/>
        </authorList>
    </citation>
    <scope>NUCLEOTIDE SEQUENCE [LARGE SCALE GENOMIC DNA]</scope>
    <source>
        <strain evidence="7 8">NRRL B-16140</strain>
    </source>
</reference>
<dbReference type="Gene3D" id="3.20.20.70">
    <property type="entry name" value="Aldolase class I"/>
    <property type="match status" value="1"/>
</dbReference>
<accession>A0A0F0HBK4</accession>
<comment type="caution">
    <text evidence="7">The sequence shown here is derived from an EMBL/GenBank/DDBJ whole genome shotgun (WGS) entry which is preliminary data.</text>
</comment>
<evidence type="ECO:0000256" key="2">
    <source>
        <dbReference type="ARBA" id="ARBA00022729"/>
    </source>
</evidence>
<dbReference type="InterPro" id="IPR002241">
    <property type="entry name" value="Glyco_hydro_27"/>
</dbReference>
<dbReference type="PANTHER" id="PTHR11452">
    <property type="entry name" value="ALPHA-GALACTOSIDASE/ALPHA-N-ACETYLGALACTOSAMINIDASE"/>
    <property type="match status" value="1"/>
</dbReference>
<dbReference type="Proteomes" id="UP000033393">
    <property type="component" value="Unassembled WGS sequence"/>
</dbReference>
<dbReference type="CDD" id="cd14792">
    <property type="entry name" value="GH27"/>
    <property type="match status" value="1"/>
</dbReference>
<feature type="chain" id="PRO_5039617936" description="Alpha galactosidase C-terminal domain-containing protein" evidence="5">
    <location>
        <begin position="24"/>
        <end position="669"/>
    </location>
</feature>
<keyword evidence="4" id="KW-0326">Glycosidase</keyword>
<dbReference type="Pfam" id="PF17801">
    <property type="entry name" value="Melibiase_C"/>
    <property type="match status" value="1"/>
</dbReference>
<dbReference type="InterPro" id="IPR013785">
    <property type="entry name" value="Aldolase_TIM"/>
</dbReference>
<dbReference type="RefSeq" id="WP_045310840.1">
    <property type="nucleotide sequence ID" value="NZ_JYJG01000045.1"/>
</dbReference>
<evidence type="ECO:0000256" key="3">
    <source>
        <dbReference type="ARBA" id="ARBA00022801"/>
    </source>
</evidence>
<feature type="signal peptide" evidence="5">
    <location>
        <begin position="1"/>
        <end position="23"/>
    </location>
</feature>
<keyword evidence="2 5" id="KW-0732">Signal</keyword>
<dbReference type="OrthoDB" id="9807519at2"/>
<evidence type="ECO:0000256" key="1">
    <source>
        <dbReference type="ARBA" id="ARBA00009743"/>
    </source>
</evidence>
<dbReference type="InterPro" id="IPR041233">
    <property type="entry name" value="Melibiase_C"/>
</dbReference>
<dbReference type="GO" id="GO:0004553">
    <property type="term" value="F:hydrolase activity, hydrolyzing O-glycosyl compounds"/>
    <property type="evidence" value="ECO:0007669"/>
    <property type="project" value="InterPro"/>
</dbReference>
<dbReference type="Gene3D" id="2.60.40.1180">
    <property type="entry name" value="Golgi alpha-mannosidase II"/>
    <property type="match status" value="1"/>
</dbReference>
<evidence type="ECO:0000313" key="8">
    <source>
        <dbReference type="Proteomes" id="UP000033393"/>
    </source>
</evidence>
<keyword evidence="3" id="KW-0378">Hydrolase</keyword>
<dbReference type="AlphaFoldDB" id="A0A0F0HBK4"/>
<gene>
    <name evidence="7" type="ORF">UK23_08455</name>
</gene>
<dbReference type="InterPro" id="IPR013780">
    <property type="entry name" value="Glyco_hydro_b"/>
</dbReference>
<dbReference type="PATRIC" id="fig|68170.10.peg.8943"/>
<dbReference type="InterPro" id="IPR017853">
    <property type="entry name" value="GH"/>
</dbReference>
<evidence type="ECO:0000313" key="7">
    <source>
        <dbReference type="EMBL" id="KJK51008.1"/>
    </source>
</evidence>
<proteinExistence type="inferred from homology"/>
<name>A0A0F0HBK4_LENAE</name>
<evidence type="ECO:0000259" key="6">
    <source>
        <dbReference type="Pfam" id="PF17801"/>
    </source>
</evidence>
<dbReference type="GO" id="GO:0005975">
    <property type="term" value="P:carbohydrate metabolic process"/>
    <property type="evidence" value="ECO:0007669"/>
    <property type="project" value="InterPro"/>
</dbReference>
<keyword evidence="8" id="KW-1185">Reference proteome</keyword>
<dbReference type="SUPFAM" id="SSF51445">
    <property type="entry name" value="(Trans)glycosidases"/>
    <property type="match status" value="1"/>
</dbReference>
<evidence type="ECO:0000256" key="5">
    <source>
        <dbReference type="SAM" id="SignalP"/>
    </source>
</evidence>
<protein>
    <recommendedName>
        <fullName evidence="6">Alpha galactosidase C-terminal domain-containing protein</fullName>
    </recommendedName>
</protein>
<dbReference type="PANTHER" id="PTHR11452:SF75">
    <property type="entry name" value="ALPHA-GALACTOSIDASE MEL1"/>
    <property type="match status" value="1"/>
</dbReference>
<evidence type="ECO:0000256" key="4">
    <source>
        <dbReference type="ARBA" id="ARBA00023295"/>
    </source>
</evidence>
<comment type="similarity">
    <text evidence="1">Belongs to the glycosyl hydrolase 27 family.</text>
</comment>
<dbReference type="Pfam" id="PF16499">
    <property type="entry name" value="Melibiase_2"/>
    <property type="match status" value="1"/>
</dbReference>
<sequence>MHPSKWPLITATALLAAVTVAMASQQAVALSRTVPDDTVNIDHSYATKPRMILRSESWSKTTAASMKKTADDAVSTGLADLGWNTVSFDDTWAVRSDCTDWDANATVVPNCASGRDKITGNLIPSPTKYPNGLKDVGDHLHGKGMFFGVYASGGKYMCDSGGRVASPGSYDNFQKDFAFFASVGADYIKLDYCGEPNTTNKCCFTHLDSDLEIDTAIESARRAATAINAVKSAADATKRRSMVLNISAPAYANWSNDTYDTALYKRLMDSVVPAGHAYRIGGDVGGTSWAGTVGLVDMTNALRSYGKQGHFLDPDRLYFDDSAMATDSKLGGYAMWAMQNSHMVAMVRNSTASGAISSTQANLMKKPSLIAVGQDSLAIPAKRVAQGTGYDVFAKPLSNGDYAVAIMNRSATAPVTATTKGSVIGTSAKNFTLTTILGPDITSIDANGGFSVTVPAATAVMYRLKVSSTATYSGWNAGPDGSHARNATAITDSDAPTAGTWDASGRTLSSDRLAANAQLPDGTALSVKAGQTVTLGGVSYTWPSTTSGNFDSVKPVGQTIEYRYTGSKVNFLGASGTGEAGGTIRLNYSDGTSSSSSWGFPSWSCASAATYPATVAFKVLGRNDTNGLTSTSTAYCLYTRSVPITSGKTLVSITLPNAPSVRVFAVKVA</sequence>
<feature type="domain" description="Alpha galactosidase C-terminal" evidence="6">
    <location>
        <begin position="389"/>
        <end position="464"/>
    </location>
</feature>
<dbReference type="EMBL" id="JYJG01000045">
    <property type="protein sequence ID" value="KJK51008.1"/>
    <property type="molecule type" value="Genomic_DNA"/>
</dbReference>
<dbReference type="SUPFAM" id="SSF51011">
    <property type="entry name" value="Glycosyl hydrolase domain"/>
    <property type="match status" value="1"/>
</dbReference>